<organism evidence="1 2">
    <name type="scientific">Diplocloster modestus</name>
    <dbReference type="NCBI Taxonomy" id="2850322"/>
    <lineage>
        <taxon>Bacteria</taxon>
        <taxon>Bacillati</taxon>
        <taxon>Bacillota</taxon>
        <taxon>Clostridia</taxon>
        <taxon>Lachnospirales</taxon>
        <taxon>Lachnospiraceae</taxon>
        <taxon>Diplocloster</taxon>
    </lineage>
</organism>
<sequence length="57" mass="6216">MISIGDNVTWTGSDGCTNTGLVIGIDQVGVGTPIYIIRSKNGWRVRIPQERCKKTIP</sequence>
<dbReference type="RefSeq" id="WP_238725994.1">
    <property type="nucleotide sequence ID" value="NZ_JAHQCX010000001.1"/>
</dbReference>
<dbReference type="Proteomes" id="UP001314681">
    <property type="component" value="Unassembled WGS sequence"/>
</dbReference>
<evidence type="ECO:0000313" key="1">
    <source>
        <dbReference type="EMBL" id="MBU9724405.1"/>
    </source>
</evidence>
<gene>
    <name evidence="1" type="ORF">KTH90_00105</name>
</gene>
<protein>
    <submittedName>
        <fullName evidence="1">Uncharacterized protein</fullName>
    </submittedName>
</protein>
<comment type="caution">
    <text evidence="1">The sequence shown here is derived from an EMBL/GenBank/DDBJ whole genome shotgun (WGS) entry which is preliminary data.</text>
</comment>
<keyword evidence="2" id="KW-1185">Reference proteome</keyword>
<name>A0ABS6K164_9FIRM</name>
<proteinExistence type="predicted"/>
<evidence type="ECO:0000313" key="2">
    <source>
        <dbReference type="Proteomes" id="UP001314681"/>
    </source>
</evidence>
<reference evidence="1 2" key="1">
    <citation type="submission" date="2021-06" db="EMBL/GenBank/DDBJ databases">
        <title>Description of novel taxa of the family Lachnospiraceae.</title>
        <authorList>
            <person name="Chaplin A.V."/>
            <person name="Sokolova S.R."/>
            <person name="Pikina A.P."/>
            <person name="Korzhanova M."/>
            <person name="Belova V."/>
            <person name="Korostin D."/>
            <person name="Efimov B.A."/>
        </authorList>
    </citation>
    <scope>NUCLEOTIDE SEQUENCE [LARGE SCALE GENOMIC DNA]</scope>
    <source>
        <strain evidence="1 2">ASD4241</strain>
    </source>
</reference>
<dbReference type="EMBL" id="JAHQCX010000001">
    <property type="protein sequence ID" value="MBU9724405.1"/>
    <property type="molecule type" value="Genomic_DNA"/>
</dbReference>
<accession>A0ABS6K164</accession>